<keyword evidence="8" id="KW-1185">Reference proteome</keyword>
<sequence length="568" mass="66994">MLSCDRCRVVKKKCTRGEPCERCLKGGHECSYTAVRYEDEVVTKEDRLKARLQTLENILVEYVSKEYGADMDFSILNFLSQGLGKRSFSQFRPSNLSQFSSFSYNINSDSVISSHVPVYDDISKAQLKLFFGTYVKYVYHSYPFINLKHLKLLFNVRPYHTPILYVTYLIGQLILLRKNKANIYPGIEDNQFYRLAKYLISTRTHDNSLLHIQTLILIAEVELQNGLGIEGSLHNLQAIRKLQMFDLDKTPTKVNSASSLLYQRELEATWAMAKKTDAYIYTSARIPRTIRNTIDNWSKSQDHYHSYLLIDSMVKRFDRNLFDISEDELNQYLRYLAMELYCFTCALTDKFYKFKYVVKYHYDTIEKDTFMSEWAQASYFVRNHPLISIDGETFNKKFPLDHPHFNLFVTNYLLLQTYSLTVNQIMIDYMEESLEYDYPSPMSSDSQDEFPDFKKIRSEKIQNLIHLVYPTCPKRRRYFEQLTCVDYIFSLPHYYIYKFGPRKYSVDSHNTMIEVFDYFPCLGNIFYLNPVNQNGHLYKEIEKYYPKHGFAGGQFSNSNSTFNSPKSF</sequence>
<evidence type="ECO:0000259" key="6">
    <source>
        <dbReference type="PROSITE" id="PS50048"/>
    </source>
</evidence>
<dbReference type="Proteomes" id="UP000070444">
    <property type="component" value="Unassembled WGS sequence"/>
</dbReference>
<dbReference type="InterPro" id="IPR001138">
    <property type="entry name" value="Zn2Cys6_DnaBD"/>
</dbReference>
<dbReference type="SMART" id="SM00066">
    <property type="entry name" value="GAL4"/>
    <property type="match status" value="1"/>
</dbReference>
<evidence type="ECO:0000256" key="1">
    <source>
        <dbReference type="ARBA" id="ARBA00004123"/>
    </source>
</evidence>
<dbReference type="AlphaFoldDB" id="A0A137PIL8"/>
<name>A0A137PIL8_CONC2</name>
<proteinExistence type="predicted"/>
<dbReference type="GO" id="GO:0008270">
    <property type="term" value="F:zinc ion binding"/>
    <property type="evidence" value="ECO:0007669"/>
    <property type="project" value="InterPro"/>
</dbReference>
<evidence type="ECO:0000256" key="2">
    <source>
        <dbReference type="ARBA" id="ARBA00022723"/>
    </source>
</evidence>
<dbReference type="CDD" id="cd00067">
    <property type="entry name" value="GAL4"/>
    <property type="match status" value="1"/>
</dbReference>
<evidence type="ECO:0000256" key="3">
    <source>
        <dbReference type="ARBA" id="ARBA00023015"/>
    </source>
</evidence>
<evidence type="ECO:0000256" key="4">
    <source>
        <dbReference type="ARBA" id="ARBA00023163"/>
    </source>
</evidence>
<dbReference type="PANTHER" id="PTHR47338:SF5">
    <property type="entry name" value="ZN(II)2CYS6 TRANSCRIPTION FACTOR (EUROFUNG)"/>
    <property type="match status" value="1"/>
</dbReference>
<keyword evidence="3" id="KW-0805">Transcription regulation</keyword>
<dbReference type="PANTHER" id="PTHR47338">
    <property type="entry name" value="ZN(II)2CYS6 TRANSCRIPTION FACTOR (EUROFUNG)-RELATED"/>
    <property type="match status" value="1"/>
</dbReference>
<gene>
    <name evidence="7" type="ORF">CONCODRAFT_76666</name>
</gene>
<evidence type="ECO:0000313" key="7">
    <source>
        <dbReference type="EMBL" id="KXN74781.1"/>
    </source>
</evidence>
<dbReference type="Pfam" id="PF00172">
    <property type="entry name" value="Zn_clus"/>
    <property type="match status" value="1"/>
</dbReference>
<feature type="domain" description="Zn(2)-C6 fungal-type" evidence="6">
    <location>
        <begin position="3"/>
        <end position="32"/>
    </location>
</feature>
<keyword evidence="4" id="KW-0804">Transcription</keyword>
<dbReference type="GO" id="GO:0005634">
    <property type="term" value="C:nucleus"/>
    <property type="evidence" value="ECO:0007669"/>
    <property type="project" value="UniProtKB-SubCell"/>
</dbReference>
<keyword evidence="5" id="KW-0539">Nucleus</keyword>
<evidence type="ECO:0000256" key="5">
    <source>
        <dbReference type="ARBA" id="ARBA00023242"/>
    </source>
</evidence>
<accession>A0A137PIL8</accession>
<dbReference type="PROSITE" id="PS50048">
    <property type="entry name" value="ZN2_CY6_FUNGAL_2"/>
    <property type="match status" value="1"/>
</dbReference>
<reference evidence="7 8" key="1">
    <citation type="journal article" date="2015" name="Genome Biol. Evol.">
        <title>Phylogenomic analyses indicate that early fungi evolved digesting cell walls of algal ancestors of land plants.</title>
        <authorList>
            <person name="Chang Y."/>
            <person name="Wang S."/>
            <person name="Sekimoto S."/>
            <person name="Aerts A.L."/>
            <person name="Choi C."/>
            <person name="Clum A."/>
            <person name="LaButti K.M."/>
            <person name="Lindquist E.A."/>
            <person name="Yee Ngan C."/>
            <person name="Ohm R.A."/>
            <person name="Salamov A.A."/>
            <person name="Grigoriev I.V."/>
            <person name="Spatafora J.W."/>
            <person name="Berbee M.L."/>
        </authorList>
    </citation>
    <scope>NUCLEOTIDE SEQUENCE [LARGE SCALE GENOMIC DNA]</scope>
    <source>
        <strain evidence="7 8">NRRL 28638</strain>
    </source>
</reference>
<dbReference type="InterPro" id="IPR036864">
    <property type="entry name" value="Zn2-C6_fun-type_DNA-bd_sf"/>
</dbReference>
<protein>
    <recommendedName>
        <fullName evidence="6">Zn(2)-C6 fungal-type domain-containing protein</fullName>
    </recommendedName>
</protein>
<dbReference type="Gene3D" id="4.10.240.10">
    <property type="entry name" value="Zn(2)-C6 fungal-type DNA-binding domain"/>
    <property type="match status" value="1"/>
</dbReference>
<dbReference type="InterPro" id="IPR050815">
    <property type="entry name" value="TF_fung"/>
</dbReference>
<keyword evidence="2" id="KW-0479">Metal-binding</keyword>
<comment type="subcellular location">
    <subcellularLocation>
        <location evidence="1">Nucleus</location>
    </subcellularLocation>
</comment>
<dbReference type="OrthoDB" id="2161042at2759"/>
<dbReference type="GO" id="GO:0000981">
    <property type="term" value="F:DNA-binding transcription factor activity, RNA polymerase II-specific"/>
    <property type="evidence" value="ECO:0007669"/>
    <property type="project" value="InterPro"/>
</dbReference>
<dbReference type="PROSITE" id="PS00463">
    <property type="entry name" value="ZN2_CY6_FUNGAL_1"/>
    <property type="match status" value="1"/>
</dbReference>
<dbReference type="CDD" id="cd12148">
    <property type="entry name" value="fungal_TF_MHR"/>
    <property type="match status" value="1"/>
</dbReference>
<dbReference type="SUPFAM" id="SSF57701">
    <property type="entry name" value="Zn2/Cys6 DNA-binding domain"/>
    <property type="match status" value="1"/>
</dbReference>
<organism evidence="7 8">
    <name type="scientific">Conidiobolus coronatus (strain ATCC 28846 / CBS 209.66 / NRRL 28638)</name>
    <name type="common">Delacroixia coronata</name>
    <dbReference type="NCBI Taxonomy" id="796925"/>
    <lineage>
        <taxon>Eukaryota</taxon>
        <taxon>Fungi</taxon>
        <taxon>Fungi incertae sedis</taxon>
        <taxon>Zoopagomycota</taxon>
        <taxon>Entomophthoromycotina</taxon>
        <taxon>Entomophthoromycetes</taxon>
        <taxon>Entomophthorales</taxon>
        <taxon>Ancylistaceae</taxon>
        <taxon>Conidiobolus</taxon>
    </lineage>
</organism>
<evidence type="ECO:0000313" key="8">
    <source>
        <dbReference type="Proteomes" id="UP000070444"/>
    </source>
</evidence>
<dbReference type="EMBL" id="KQ964420">
    <property type="protein sequence ID" value="KXN74781.1"/>
    <property type="molecule type" value="Genomic_DNA"/>
</dbReference>